<dbReference type="InterPro" id="IPR000058">
    <property type="entry name" value="Znf_AN1"/>
</dbReference>
<dbReference type="Gene3D" id="3.10.20.90">
    <property type="entry name" value="Phosphatidylinositol 3-kinase Catalytic Subunit, Chain A, domain 1"/>
    <property type="match status" value="1"/>
</dbReference>
<dbReference type="OrthoDB" id="428577at2759"/>
<evidence type="ECO:0000256" key="5">
    <source>
        <dbReference type="SAM" id="MobiDB-lite"/>
    </source>
</evidence>
<dbReference type="InterPro" id="IPR029071">
    <property type="entry name" value="Ubiquitin-like_domsf"/>
</dbReference>
<keyword evidence="3" id="KW-0862">Zinc</keyword>
<reference evidence="9" key="1">
    <citation type="submission" date="2020-01" db="EMBL/GenBank/DDBJ databases">
        <authorList>
            <consortium name="DOE Joint Genome Institute"/>
            <person name="Haridas S."/>
            <person name="Albert R."/>
            <person name="Binder M."/>
            <person name="Bloem J."/>
            <person name="Labutti K."/>
            <person name="Salamov A."/>
            <person name="Andreopoulos B."/>
            <person name="Baker S.E."/>
            <person name="Barry K."/>
            <person name="Bills G."/>
            <person name="Bluhm B.H."/>
            <person name="Cannon C."/>
            <person name="Castanera R."/>
            <person name="Culley D.E."/>
            <person name="Daum C."/>
            <person name="Ezra D."/>
            <person name="Gonzalez J.B."/>
            <person name="Henrissat B."/>
            <person name="Kuo A."/>
            <person name="Liang C."/>
            <person name="Lipzen A."/>
            <person name="Lutzoni F."/>
            <person name="Magnuson J."/>
            <person name="Mondo S."/>
            <person name="Nolan M."/>
            <person name="Ohm R."/>
            <person name="Pangilinan J."/>
            <person name="Park H.-J."/>
            <person name="Ramirez L."/>
            <person name="Alfaro M."/>
            <person name="Sun H."/>
            <person name="Tritt A."/>
            <person name="Yoshinaga Y."/>
            <person name="Zwiers L.-H."/>
            <person name="Turgeon B.G."/>
            <person name="Goodwin S.B."/>
            <person name="Spatafora J.W."/>
            <person name="Crous P.W."/>
            <person name="Grigoriev I.V."/>
        </authorList>
    </citation>
    <scope>NUCLEOTIDE SEQUENCE</scope>
    <source>
        <strain evidence="9">CBS 342.82</strain>
    </source>
</reference>
<feature type="domain" description="AN1-type" evidence="7">
    <location>
        <begin position="108"/>
        <end position="157"/>
    </location>
</feature>
<evidence type="ECO:0000256" key="3">
    <source>
        <dbReference type="ARBA" id="ARBA00022833"/>
    </source>
</evidence>
<feature type="region of interest" description="Disordered" evidence="5">
    <location>
        <begin position="1"/>
        <end position="26"/>
    </location>
</feature>
<dbReference type="AlphaFoldDB" id="A0A6J3MBP5"/>
<dbReference type="Proteomes" id="UP000504637">
    <property type="component" value="Unplaced"/>
</dbReference>
<proteinExistence type="predicted"/>
<reference evidence="9" key="3">
    <citation type="submission" date="2025-08" db="UniProtKB">
        <authorList>
            <consortium name="RefSeq"/>
        </authorList>
    </citation>
    <scope>IDENTIFICATION</scope>
    <source>
        <strain evidence="9">CBS 342.82</strain>
    </source>
</reference>
<dbReference type="SMART" id="SM00154">
    <property type="entry name" value="ZnF_AN1"/>
    <property type="match status" value="1"/>
</dbReference>
<keyword evidence="2 4" id="KW-0863">Zinc-finger</keyword>
<evidence type="ECO:0000259" key="7">
    <source>
        <dbReference type="PROSITE" id="PS51039"/>
    </source>
</evidence>
<dbReference type="Pfam" id="PF00240">
    <property type="entry name" value="ubiquitin"/>
    <property type="match status" value="1"/>
</dbReference>
<dbReference type="RefSeq" id="XP_033462085.1">
    <property type="nucleotide sequence ID" value="XM_033601009.1"/>
</dbReference>
<accession>A0A6J3MBP5</accession>
<evidence type="ECO:0000313" key="9">
    <source>
        <dbReference type="RefSeq" id="XP_033462085.1"/>
    </source>
</evidence>
<protein>
    <recommendedName>
        <fullName evidence="10">AN1-type zinc finger protein</fullName>
    </recommendedName>
</protein>
<feature type="compositionally biased region" description="Low complexity" evidence="5">
    <location>
        <begin position="11"/>
        <end position="22"/>
    </location>
</feature>
<dbReference type="PROSITE" id="PS51039">
    <property type="entry name" value="ZF_AN1"/>
    <property type="match status" value="1"/>
</dbReference>
<reference evidence="9" key="2">
    <citation type="submission" date="2020-04" db="EMBL/GenBank/DDBJ databases">
        <authorList>
            <consortium name="NCBI Genome Project"/>
        </authorList>
    </citation>
    <scope>NUCLEOTIDE SEQUENCE</scope>
    <source>
        <strain evidence="9">CBS 342.82</strain>
    </source>
</reference>
<name>A0A6J3MBP5_9PEZI</name>
<dbReference type="InterPro" id="IPR035896">
    <property type="entry name" value="AN1-like_Znf"/>
</dbReference>
<evidence type="ECO:0000256" key="2">
    <source>
        <dbReference type="ARBA" id="ARBA00022771"/>
    </source>
</evidence>
<evidence type="ECO:0008006" key="10">
    <source>
        <dbReference type="Google" id="ProtNLM"/>
    </source>
</evidence>
<evidence type="ECO:0000256" key="1">
    <source>
        <dbReference type="ARBA" id="ARBA00022723"/>
    </source>
</evidence>
<sequence length="178" mass="19549">MSSNEISDIVAATRSRSSSASESETEAKMQIFIKPITGETFSLSIPASTPIGTLRTLLALRTNTPEKTLRILHDSKQLSTLSETLESYKVTAGSTLQMALPPPAPASTSKRPRCNFKDCRDAAQRIVGDCGFCAGKFCPKHRMLEAHMCPKLAACKAEEKERNREKLESERTYAIRGL</sequence>
<feature type="domain" description="Ubiquitin-like" evidence="6">
    <location>
        <begin position="29"/>
        <end position="105"/>
    </location>
</feature>
<organism evidence="9">
    <name type="scientific">Dissoconium aciculare CBS 342.82</name>
    <dbReference type="NCBI Taxonomy" id="1314786"/>
    <lineage>
        <taxon>Eukaryota</taxon>
        <taxon>Fungi</taxon>
        <taxon>Dikarya</taxon>
        <taxon>Ascomycota</taxon>
        <taxon>Pezizomycotina</taxon>
        <taxon>Dothideomycetes</taxon>
        <taxon>Dothideomycetidae</taxon>
        <taxon>Mycosphaerellales</taxon>
        <taxon>Dissoconiaceae</taxon>
        <taxon>Dissoconium</taxon>
    </lineage>
</organism>
<dbReference type="SUPFAM" id="SSF118310">
    <property type="entry name" value="AN1-like Zinc finger"/>
    <property type="match status" value="1"/>
</dbReference>
<evidence type="ECO:0000256" key="4">
    <source>
        <dbReference type="PROSITE-ProRule" id="PRU00449"/>
    </source>
</evidence>
<keyword evidence="8" id="KW-1185">Reference proteome</keyword>
<dbReference type="InterPro" id="IPR000626">
    <property type="entry name" value="Ubiquitin-like_dom"/>
</dbReference>
<dbReference type="SUPFAM" id="SSF54236">
    <property type="entry name" value="Ubiquitin-like"/>
    <property type="match status" value="1"/>
</dbReference>
<gene>
    <name evidence="9" type="ORF">K489DRAFT_314429</name>
</gene>
<dbReference type="Gene3D" id="4.10.1110.10">
    <property type="entry name" value="AN1-like Zinc finger"/>
    <property type="match status" value="1"/>
</dbReference>
<dbReference type="PROSITE" id="PS50053">
    <property type="entry name" value="UBIQUITIN_2"/>
    <property type="match status" value="1"/>
</dbReference>
<dbReference type="Pfam" id="PF01428">
    <property type="entry name" value="zf-AN1"/>
    <property type="match status" value="1"/>
</dbReference>
<evidence type="ECO:0000259" key="6">
    <source>
        <dbReference type="PROSITE" id="PS50053"/>
    </source>
</evidence>
<dbReference type="SMART" id="SM00213">
    <property type="entry name" value="UBQ"/>
    <property type="match status" value="1"/>
</dbReference>
<keyword evidence="1" id="KW-0479">Metal-binding</keyword>
<dbReference type="GO" id="GO:0008270">
    <property type="term" value="F:zinc ion binding"/>
    <property type="evidence" value="ECO:0007669"/>
    <property type="project" value="UniProtKB-KW"/>
</dbReference>
<dbReference type="CDD" id="cd17039">
    <property type="entry name" value="Ubl_ubiquitin_like"/>
    <property type="match status" value="1"/>
</dbReference>
<evidence type="ECO:0000313" key="8">
    <source>
        <dbReference type="Proteomes" id="UP000504637"/>
    </source>
</evidence>
<dbReference type="GeneID" id="54358809"/>